<accession>A0A9P3UTZ6</accession>
<dbReference type="EMBL" id="BRPK01000018">
    <property type="protein sequence ID" value="GLB44682.1"/>
    <property type="molecule type" value="Genomic_DNA"/>
</dbReference>
<dbReference type="AlphaFoldDB" id="A0A9P3UTZ6"/>
<organism evidence="2 3">
    <name type="scientific">Lyophyllum shimeji</name>
    <name type="common">Hon-shimeji</name>
    <name type="synonym">Tricholoma shimeji</name>
    <dbReference type="NCBI Taxonomy" id="47721"/>
    <lineage>
        <taxon>Eukaryota</taxon>
        <taxon>Fungi</taxon>
        <taxon>Dikarya</taxon>
        <taxon>Basidiomycota</taxon>
        <taxon>Agaricomycotina</taxon>
        <taxon>Agaricomycetes</taxon>
        <taxon>Agaricomycetidae</taxon>
        <taxon>Agaricales</taxon>
        <taxon>Tricholomatineae</taxon>
        <taxon>Lyophyllaceae</taxon>
        <taxon>Lyophyllum</taxon>
    </lineage>
</organism>
<feature type="compositionally biased region" description="Basic and acidic residues" evidence="1">
    <location>
        <begin position="457"/>
        <end position="469"/>
    </location>
</feature>
<evidence type="ECO:0000313" key="3">
    <source>
        <dbReference type="Proteomes" id="UP001063166"/>
    </source>
</evidence>
<gene>
    <name evidence="2" type="ORF">LshimejAT787_1800190</name>
</gene>
<evidence type="ECO:0000256" key="1">
    <source>
        <dbReference type="SAM" id="MobiDB-lite"/>
    </source>
</evidence>
<feature type="region of interest" description="Disordered" evidence="1">
    <location>
        <begin position="340"/>
        <end position="360"/>
    </location>
</feature>
<comment type="caution">
    <text evidence="2">The sequence shown here is derived from an EMBL/GenBank/DDBJ whole genome shotgun (WGS) entry which is preliminary data.</text>
</comment>
<feature type="region of interest" description="Disordered" evidence="1">
    <location>
        <begin position="1"/>
        <end position="66"/>
    </location>
</feature>
<feature type="compositionally biased region" description="Basic and acidic residues" evidence="1">
    <location>
        <begin position="206"/>
        <end position="233"/>
    </location>
</feature>
<feature type="region of interest" description="Disordered" evidence="1">
    <location>
        <begin position="524"/>
        <end position="580"/>
    </location>
</feature>
<dbReference type="Proteomes" id="UP001063166">
    <property type="component" value="Unassembled WGS sequence"/>
</dbReference>
<name>A0A9P3UTZ6_LYOSH</name>
<dbReference type="OrthoDB" id="2855464at2759"/>
<proteinExistence type="predicted"/>
<feature type="region of interest" description="Disordered" evidence="1">
    <location>
        <begin position="396"/>
        <end position="486"/>
    </location>
</feature>
<feature type="region of interest" description="Disordered" evidence="1">
    <location>
        <begin position="160"/>
        <end position="255"/>
    </location>
</feature>
<feature type="compositionally biased region" description="Low complexity" evidence="1">
    <location>
        <begin position="439"/>
        <end position="450"/>
    </location>
</feature>
<feature type="compositionally biased region" description="Polar residues" evidence="1">
    <location>
        <begin position="528"/>
        <end position="539"/>
    </location>
</feature>
<sequence length="707" mass="77823">MEYNEAITGGTRRKASIAPEGLSHATPRATGARAVSSTPLAAGDEVAWAQRRPGQKNDDSDGTEVEYEKRTNVMEVDERRRQLEADEWAAEVEPKRVLCRGCKRWIKLDGRSLYYRGFWDKHRALCRAIKRILGVPIPKVKPQLYFAELGPKAELKARGTIPIQSTAMASRGTKTSHTPGATKPTTQPRAQADAGGPENASQEAISHAHEVRGVPIVPRDHYSTRAGKARGDSDVFDAASAQPPSPHSAPPGSAVRAHLPSKTYVASVTKNRQLSSLAEDRTTVMVDHGINRTLGSRGVGRLDIEEHPVMGRRIVPRSGRNDRIVVDRERLRVEDGRTDLVDPELGAQPPTAPDCDRRATPASAGTDVLYHRTTDAACTTQPYVRECLDHRTPDWIEKGERPAVPGGPEWEQHSPTELGGPALRPESSTDQRRPSSRMPPSYGYEPYGPEDSSTSRQDIERREIRDGRRNGVVATPSSPWNKAPHVELPDRRSLPVRILATPEQCVGGPYPTKTSPTFREEFTMGGSRATQRYTESTGTPKHGDPLTVIPRSRISERRGSSSLSTMTQPCAERGSSPIRGEDAEFPAVPTPPWANIAQINLVDPGLPVQLYQQPAKVVEGGLWIDDDEDDDEEDHEVEDDGVFAPGRRDSCSTIPCHHRFRFSYQSELHTYFDGATIESMAKYIVDPDILHGVRCLASLASNMSHGK</sequence>
<reference evidence="2" key="1">
    <citation type="submission" date="2022-07" db="EMBL/GenBank/DDBJ databases">
        <title>The genome of Lyophyllum shimeji provides insight into the initial evolution of ectomycorrhizal fungal genome.</title>
        <authorList>
            <person name="Kobayashi Y."/>
            <person name="Shibata T."/>
            <person name="Hirakawa H."/>
            <person name="Shigenobu S."/>
            <person name="Nishiyama T."/>
            <person name="Yamada A."/>
            <person name="Hasebe M."/>
            <person name="Kawaguchi M."/>
        </authorList>
    </citation>
    <scope>NUCLEOTIDE SEQUENCE</scope>
    <source>
        <strain evidence="2">AT787</strain>
    </source>
</reference>
<keyword evidence="3" id="KW-1185">Reference proteome</keyword>
<feature type="compositionally biased region" description="Polar residues" evidence="1">
    <location>
        <begin position="162"/>
        <end position="189"/>
    </location>
</feature>
<protein>
    <submittedName>
        <fullName evidence="2">Uncharacterized protein</fullName>
    </submittedName>
</protein>
<evidence type="ECO:0000313" key="2">
    <source>
        <dbReference type="EMBL" id="GLB44682.1"/>
    </source>
</evidence>